<sequence length="396" mass="42899">MAQCSPASNFSSADPTLPAKPIFPIRGPNPTPSPTSLSTQSRASTRSAALLTQTTTTPVYESDLRWAAFGGGVGWLLENFPKADGFIHWPLAVPRDIEYACADEEEGGETVRTIPEADAMLWHIAKHGKSTARDAEGRKQVGIVCIALLAAPPAPVVGTPRLAEGSAAGTPAMEAAEKALLAYIKELQDVGTPEVGPTGVLVERCMAVVFMGCDKSVYEFEKQRGFFDPQRGVEFAEPRSKAAVNHFPGTEGVYLFPHHAKEIERLRAQHALILSSTGGILVTAPLKQSKIKVLDCGAADGTWLLDLPRLYPEHEWSLHGVDIGTALFPPKAGPYASLDLREFDLRSPVPPDPSWDQSFDLVHQRLLILALKTPYVTELNQGNARFCTHNPAQPIR</sequence>
<dbReference type="Proteomes" id="UP001303115">
    <property type="component" value="Unassembled WGS sequence"/>
</dbReference>
<feature type="compositionally biased region" description="Polar residues" evidence="1">
    <location>
        <begin position="1"/>
        <end position="14"/>
    </location>
</feature>
<dbReference type="SUPFAM" id="SSF53335">
    <property type="entry name" value="S-adenosyl-L-methionine-dependent methyltransferases"/>
    <property type="match status" value="1"/>
</dbReference>
<protein>
    <submittedName>
        <fullName evidence="2">Uncharacterized protein</fullName>
    </submittedName>
</protein>
<gene>
    <name evidence="2" type="ORF">C8A01DRAFT_34358</name>
</gene>
<dbReference type="InterPro" id="IPR029063">
    <property type="entry name" value="SAM-dependent_MTases_sf"/>
</dbReference>
<proteinExistence type="predicted"/>
<comment type="caution">
    <text evidence="2">The sequence shown here is derived from an EMBL/GenBank/DDBJ whole genome shotgun (WGS) entry which is preliminary data.</text>
</comment>
<name>A0AAN6STP1_9PEZI</name>
<reference evidence="3" key="1">
    <citation type="journal article" date="2023" name="Mol. Phylogenet. Evol.">
        <title>Genome-scale phylogeny and comparative genomics of the fungal order Sordariales.</title>
        <authorList>
            <person name="Hensen N."/>
            <person name="Bonometti L."/>
            <person name="Westerberg I."/>
            <person name="Brannstrom I.O."/>
            <person name="Guillou S."/>
            <person name="Cros-Aarteil S."/>
            <person name="Calhoun S."/>
            <person name="Haridas S."/>
            <person name="Kuo A."/>
            <person name="Mondo S."/>
            <person name="Pangilinan J."/>
            <person name="Riley R."/>
            <person name="LaButti K."/>
            <person name="Andreopoulos B."/>
            <person name="Lipzen A."/>
            <person name="Chen C."/>
            <person name="Yan M."/>
            <person name="Daum C."/>
            <person name="Ng V."/>
            <person name="Clum A."/>
            <person name="Steindorff A."/>
            <person name="Ohm R.A."/>
            <person name="Martin F."/>
            <person name="Silar P."/>
            <person name="Natvig D.O."/>
            <person name="Lalanne C."/>
            <person name="Gautier V."/>
            <person name="Ament-Velasquez S.L."/>
            <person name="Kruys A."/>
            <person name="Hutchinson M.I."/>
            <person name="Powell A.J."/>
            <person name="Barry K."/>
            <person name="Miller A.N."/>
            <person name="Grigoriev I.V."/>
            <person name="Debuchy R."/>
            <person name="Gladieux P."/>
            <person name="Hiltunen Thoren M."/>
            <person name="Johannesson H."/>
        </authorList>
    </citation>
    <scope>NUCLEOTIDE SEQUENCE [LARGE SCALE GENOMIC DNA]</scope>
    <source>
        <strain evidence="3">CBS 284.82</strain>
    </source>
</reference>
<keyword evidence="3" id="KW-1185">Reference proteome</keyword>
<organism evidence="2 3">
    <name type="scientific">Parachaetomium inaequale</name>
    <dbReference type="NCBI Taxonomy" id="2588326"/>
    <lineage>
        <taxon>Eukaryota</taxon>
        <taxon>Fungi</taxon>
        <taxon>Dikarya</taxon>
        <taxon>Ascomycota</taxon>
        <taxon>Pezizomycotina</taxon>
        <taxon>Sordariomycetes</taxon>
        <taxon>Sordariomycetidae</taxon>
        <taxon>Sordariales</taxon>
        <taxon>Chaetomiaceae</taxon>
        <taxon>Parachaetomium</taxon>
    </lineage>
</organism>
<feature type="compositionally biased region" description="Low complexity" evidence="1">
    <location>
        <begin position="34"/>
        <end position="47"/>
    </location>
</feature>
<evidence type="ECO:0000256" key="1">
    <source>
        <dbReference type="SAM" id="MobiDB-lite"/>
    </source>
</evidence>
<accession>A0AAN6STP1</accession>
<dbReference type="EMBL" id="MU854354">
    <property type="protein sequence ID" value="KAK4041633.1"/>
    <property type="molecule type" value="Genomic_DNA"/>
</dbReference>
<evidence type="ECO:0000313" key="2">
    <source>
        <dbReference type="EMBL" id="KAK4041633.1"/>
    </source>
</evidence>
<feature type="region of interest" description="Disordered" evidence="1">
    <location>
        <begin position="1"/>
        <end position="47"/>
    </location>
</feature>
<evidence type="ECO:0000313" key="3">
    <source>
        <dbReference type="Proteomes" id="UP001303115"/>
    </source>
</evidence>
<dbReference type="AlphaFoldDB" id="A0AAN6STP1"/>